<dbReference type="AlphaFoldDB" id="A0A7R8D4W4"/>
<proteinExistence type="predicted"/>
<reference evidence="1" key="1">
    <citation type="submission" date="2021-02" db="EMBL/GenBank/DDBJ databases">
        <authorList>
            <person name="Bekaert M."/>
        </authorList>
    </citation>
    <scope>NUCLEOTIDE SEQUENCE</scope>
    <source>
        <strain evidence="1">IoA-00</strain>
    </source>
</reference>
<dbReference type="Proteomes" id="UP000675881">
    <property type="component" value="Chromosome 8"/>
</dbReference>
<evidence type="ECO:0000313" key="2">
    <source>
        <dbReference type="Proteomes" id="UP000675881"/>
    </source>
</evidence>
<organism evidence="1 2">
    <name type="scientific">Lepeophtheirus salmonis</name>
    <name type="common">Salmon louse</name>
    <name type="synonym">Caligus salmonis</name>
    <dbReference type="NCBI Taxonomy" id="72036"/>
    <lineage>
        <taxon>Eukaryota</taxon>
        <taxon>Metazoa</taxon>
        <taxon>Ecdysozoa</taxon>
        <taxon>Arthropoda</taxon>
        <taxon>Crustacea</taxon>
        <taxon>Multicrustacea</taxon>
        <taxon>Hexanauplia</taxon>
        <taxon>Copepoda</taxon>
        <taxon>Siphonostomatoida</taxon>
        <taxon>Caligidae</taxon>
        <taxon>Lepeophtheirus</taxon>
    </lineage>
</organism>
<keyword evidence="2" id="KW-1185">Reference proteome</keyword>
<name>A0A7R8D4W4_LEPSM</name>
<protein>
    <submittedName>
        <fullName evidence="1">(salmon louse) hypothetical protein</fullName>
    </submittedName>
</protein>
<sequence>MSLIIIRTTCLLNAIQISRDLTHSNSIRVDTTICICTRSYPEESLGLKKEMSCTIPKTNVPTLTFLSRTVIRTGTFLLLKEDLRVKFVRYFPTISIFPSYVVANPCFPKESYRIKDTRHKFLPNGIPVVQWLILPRRILRVLSIRLRIGSSIYDNCMFLRKLKKRLLIGPSSDQPFTMFIPLFTMFLPNGIPVVQWLILPRRILKDLDDNDLIIGITKVLRTIH</sequence>
<accession>A0A7R8D4W4</accession>
<evidence type="ECO:0000313" key="1">
    <source>
        <dbReference type="EMBL" id="CAF3029656.1"/>
    </source>
</evidence>
<gene>
    <name evidence="1" type="ORF">LSAA_13667</name>
</gene>
<dbReference type="EMBL" id="HG994587">
    <property type="protein sequence ID" value="CAF3029656.1"/>
    <property type="molecule type" value="Genomic_DNA"/>
</dbReference>